<evidence type="ECO:0000256" key="1">
    <source>
        <dbReference type="ARBA" id="ARBA00004651"/>
    </source>
</evidence>
<name>A0A023DHZ8_9BACL</name>
<evidence type="ECO:0000313" key="8">
    <source>
        <dbReference type="Proteomes" id="UP000023561"/>
    </source>
</evidence>
<dbReference type="NCBIfam" id="TIGR00765">
    <property type="entry name" value="yihY_not_rbn"/>
    <property type="match status" value="1"/>
</dbReference>
<accession>A0A023DHZ8</accession>
<keyword evidence="3 6" id="KW-0812">Transmembrane</keyword>
<sequence>MLINLTFIRELVRRFYEDEVPRLSAELAYYFLLSLFPFLIFLMTLLAYLPIPHEDVLSVVRQYAPEEALHLIETNIHRIMDYQNGKLLSISIVGAIWSASNGMNAIVRAFNRAYGVEENRPFWLARGVSVLLTFGLIFVIIVALVLPVFGKMIGLFLFSVFGFSKEFLTLWNAFRWVISSLILLIVFTALYYFAPNKKLRCANVIRGAIFATIGWIITSLAFSYYVNNFVNYTAMYGSLGGIIILMIWFYLSGMIIVLGGEMNAIFDCEREGRRRER</sequence>
<evidence type="ECO:0000256" key="4">
    <source>
        <dbReference type="ARBA" id="ARBA00022989"/>
    </source>
</evidence>
<keyword evidence="2" id="KW-1003">Cell membrane</keyword>
<dbReference type="EMBL" id="BAWO01000053">
    <property type="protein sequence ID" value="GAJ40890.1"/>
    <property type="molecule type" value="Genomic_DNA"/>
</dbReference>
<gene>
    <name evidence="7" type="ORF">GCA01S_053_00220</name>
</gene>
<dbReference type="InterPro" id="IPR017039">
    <property type="entry name" value="Virul_fac_BrkB"/>
</dbReference>
<feature type="transmembrane region" description="Helical" evidence="6">
    <location>
        <begin position="87"/>
        <end position="107"/>
    </location>
</feature>
<feature type="transmembrane region" description="Helical" evidence="6">
    <location>
        <begin position="27"/>
        <end position="51"/>
    </location>
</feature>
<comment type="caution">
    <text evidence="7">The sequence shown here is derived from an EMBL/GenBank/DDBJ whole genome shotgun (WGS) entry which is preliminary data.</text>
</comment>
<dbReference type="PIRSF" id="PIRSF035875">
    <property type="entry name" value="RNase_BN"/>
    <property type="match status" value="1"/>
</dbReference>
<feature type="transmembrane region" description="Helical" evidence="6">
    <location>
        <begin position="205"/>
        <end position="226"/>
    </location>
</feature>
<protein>
    <submittedName>
        <fullName evidence="7">Uncharacterized protein</fullName>
    </submittedName>
</protein>
<dbReference type="GO" id="GO:0005886">
    <property type="term" value="C:plasma membrane"/>
    <property type="evidence" value="ECO:0007669"/>
    <property type="project" value="UniProtKB-SubCell"/>
</dbReference>
<dbReference type="Pfam" id="PF03631">
    <property type="entry name" value="Virul_fac_BrkB"/>
    <property type="match status" value="1"/>
</dbReference>
<comment type="subcellular location">
    <subcellularLocation>
        <location evidence="1">Cell membrane</location>
        <topology evidence="1">Multi-pass membrane protein</topology>
    </subcellularLocation>
</comment>
<dbReference type="RefSeq" id="WP_017436078.1">
    <property type="nucleotide sequence ID" value="NZ_BAWO01000053.1"/>
</dbReference>
<dbReference type="AlphaFoldDB" id="A0A023DHZ8"/>
<dbReference type="PANTHER" id="PTHR30213:SF0">
    <property type="entry name" value="UPF0761 MEMBRANE PROTEIN YIHY"/>
    <property type="match status" value="1"/>
</dbReference>
<dbReference type="OrthoDB" id="9775903at2"/>
<keyword evidence="5 6" id="KW-0472">Membrane</keyword>
<keyword evidence="4 6" id="KW-1133">Transmembrane helix</keyword>
<evidence type="ECO:0000256" key="5">
    <source>
        <dbReference type="ARBA" id="ARBA00023136"/>
    </source>
</evidence>
<proteinExistence type="predicted"/>
<feature type="transmembrane region" description="Helical" evidence="6">
    <location>
        <begin position="238"/>
        <end position="266"/>
    </location>
</feature>
<dbReference type="Proteomes" id="UP000023561">
    <property type="component" value="Unassembled WGS sequence"/>
</dbReference>
<feature type="transmembrane region" description="Helical" evidence="6">
    <location>
        <begin position="128"/>
        <end position="161"/>
    </location>
</feature>
<dbReference type="PANTHER" id="PTHR30213">
    <property type="entry name" value="INNER MEMBRANE PROTEIN YHJD"/>
    <property type="match status" value="1"/>
</dbReference>
<organism evidence="7 8">
    <name type="scientific">Parageobacillus caldoxylosilyticus NBRC 107762</name>
    <dbReference type="NCBI Taxonomy" id="1220594"/>
    <lineage>
        <taxon>Bacteria</taxon>
        <taxon>Bacillati</taxon>
        <taxon>Bacillota</taxon>
        <taxon>Bacilli</taxon>
        <taxon>Bacillales</taxon>
        <taxon>Anoxybacillaceae</taxon>
        <taxon>Saccharococcus</taxon>
    </lineage>
</organism>
<keyword evidence="8" id="KW-1185">Reference proteome</keyword>
<evidence type="ECO:0000256" key="6">
    <source>
        <dbReference type="SAM" id="Phobius"/>
    </source>
</evidence>
<dbReference type="GeneID" id="301192427"/>
<evidence type="ECO:0000256" key="2">
    <source>
        <dbReference type="ARBA" id="ARBA00022475"/>
    </source>
</evidence>
<evidence type="ECO:0000256" key="3">
    <source>
        <dbReference type="ARBA" id="ARBA00022692"/>
    </source>
</evidence>
<reference evidence="7 8" key="1">
    <citation type="submission" date="2014-04" db="EMBL/GenBank/DDBJ databases">
        <title>Whole genome shotgun sequence of Geobacillus caldoxylosilyticus NBRC 107762.</title>
        <authorList>
            <person name="Hosoyama A."/>
            <person name="Hosoyama Y."/>
            <person name="Katano-Makiyama Y."/>
            <person name="Tsuchikane K."/>
            <person name="Ohji S."/>
            <person name="Ichikawa N."/>
            <person name="Yamazoe A."/>
            <person name="Fujita N."/>
        </authorList>
    </citation>
    <scope>NUCLEOTIDE SEQUENCE [LARGE SCALE GENOMIC DNA]</scope>
    <source>
        <strain evidence="7 8">NBRC 107762</strain>
    </source>
</reference>
<feature type="transmembrane region" description="Helical" evidence="6">
    <location>
        <begin position="173"/>
        <end position="193"/>
    </location>
</feature>
<evidence type="ECO:0000313" key="7">
    <source>
        <dbReference type="EMBL" id="GAJ40890.1"/>
    </source>
</evidence>